<proteinExistence type="predicted"/>
<dbReference type="InterPro" id="IPR007789">
    <property type="entry name" value="DUF688"/>
</dbReference>
<organism evidence="2 3">
    <name type="scientific">Linum tenue</name>
    <dbReference type="NCBI Taxonomy" id="586396"/>
    <lineage>
        <taxon>Eukaryota</taxon>
        <taxon>Viridiplantae</taxon>
        <taxon>Streptophyta</taxon>
        <taxon>Embryophyta</taxon>
        <taxon>Tracheophyta</taxon>
        <taxon>Spermatophyta</taxon>
        <taxon>Magnoliopsida</taxon>
        <taxon>eudicotyledons</taxon>
        <taxon>Gunneridae</taxon>
        <taxon>Pentapetalae</taxon>
        <taxon>rosids</taxon>
        <taxon>fabids</taxon>
        <taxon>Malpighiales</taxon>
        <taxon>Linaceae</taxon>
        <taxon>Linum</taxon>
    </lineage>
</organism>
<dbReference type="AlphaFoldDB" id="A0AAV0QNS6"/>
<comment type="caution">
    <text evidence="2">The sequence shown here is derived from an EMBL/GenBank/DDBJ whole genome shotgun (WGS) entry which is preliminary data.</text>
</comment>
<evidence type="ECO:0008006" key="4">
    <source>
        <dbReference type="Google" id="ProtNLM"/>
    </source>
</evidence>
<dbReference type="PANTHER" id="PTHR37767:SF1">
    <property type="entry name" value="HYDROXYPROLINE-RICH GLYCOPROTEIN FAMILY PROTEIN"/>
    <property type="match status" value="1"/>
</dbReference>
<dbReference type="Proteomes" id="UP001154282">
    <property type="component" value="Unassembled WGS sequence"/>
</dbReference>
<evidence type="ECO:0000313" key="3">
    <source>
        <dbReference type="Proteomes" id="UP001154282"/>
    </source>
</evidence>
<evidence type="ECO:0000256" key="1">
    <source>
        <dbReference type="SAM" id="MobiDB-lite"/>
    </source>
</evidence>
<dbReference type="Pfam" id="PF05097">
    <property type="entry name" value="DUF688"/>
    <property type="match status" value="1"/>
</dbReference>
<dbReference type="EMBL" id="CAMGYJ010000010">
    <property type="protein sequence ID" value="CAI0547172.1"/>
    <property type="molecule type" value="Genomic_DNA"/>
</dbReference>
<gene>
    <name evidence="2" type="ORF">LITE_LOCUS44260</name>
</gene>
<name>A0AAV0QNS6_9ROSI</name>
<reference evidence="2" key="1">
    <citation type="submission" date="2022-08" db="EMBL/GenBank/DDBJ databases">
        <authorList>
            <person name="Gutierrez-Valencia J."/>
        </authorList>
    </citation>
    <scope>NUCLEOTIDE SEQUENCE</scope>
</reference>
<dbReference type="PANTHER" id="PTHR37767">
    <property type="entry name" value="HYDROXYPROLINE-RICH GLYCOPROTEIN FAMILY PROTEIN"/>
    <property type="match status" value="1"/>
</dbReference>
<sequence>MESKEAIGHSKRRRIREPPSVPFLWEDRPGITKKDWKPEVAPPEVTPLPSLPPVKLVASVPFKWEERPGTPLSRFSQPSSVDEGNLASQVKVLPLPPALMYSEAETRDVDDDWYLRSPPSLLGNCLMSSAAVSAAVPVIDSAFSMDEQWETLASPDYESDSSTSSYATGRSSLVGSSFLECLFPLYKAASGSREEDTDPKNGSSTPLLELTGRDLVDQGSSDGALVIRKPPTLGELIMMSRRRSVQRKAAQMRLQNPSMELIKGQPFKCCVF</sequence>
<accession>A0AAV0QNS6</accession>
<evidence type="ECO:0000313" key="2">
    <source>
        <dbReference type="EMBL" id="CAI0547172.1"/>
    </source>
</evidence>
<protein>
    <recommendedName>
        <fullName evidence="4">Hydroxyproline-rich glycoprotein family protein</fullName>
    </recommendedName>
</protein>
<keyword evidence="3" id="KW-1185">Reference proteome</keyword>
<feature type="region of interest" description="Disordered" evidence="1">
    <location>
        <begin position="192"/>
        <end position="211"/>
    </location>
</feature>